<evidence type="ECO:0000256" key="6">
    <source>
        <dbReference type="ARBA" id="ARBA00023015"/>
    </source>
</evidence>
<dbReference type="GO" id="GO:0005730">
    <property type="term" value="C:nucleolus"/>
    <property type="evidence" value="ECO:0007669"/>
    <property type="project" value="UniProtKB-SubCell"/>
</dbReference>
<dbReference type="PROSITE" id="PS51294">
    <property type="entry name" value="HTH_MYB"/>
    <property type="match status" value="1"/>
</dbReference>
<evidence type="ECO:0000256" key="2">
    <source>
        <dbReference type="ARBA" id="ARBA00004604"/>
    </source>
</evidence>
<dbReference type="PROSITE" id="PS51504">
    <property type="entry name" value="H15"/>
    <property type="match status" value="1"/>
</dbReference>
<gene>
    <name evidence="15" type="ORF">ZOSMA_3G02000</name>
</gene>
<evidence type="ECO:0000259" key="13">
    <source>
        <dbReference type="PROSITE" id="PS51294"/>
    </source>
</evidence>
<dbReference type="Gene3D" id="1.10.246.220">
    <property type="match status" value="1"/>
</dbReference>
<evidence type="ECO:0000259" key="14">
    <source>
        <dbReference type="PROSITE" id="PS51504"/>
    </source>
</evidence>
<dbReference type="OMA" id="QCCRDEV"/>
<dbReference type="GO" id="GO:0003691">
    <property type="term" value="F:double-stranded telomeric DNA binding"/>
    <property type="evidence" value="ECO:0007669"/>
    <property type="project" value="InterPro"/>
</dbReference>
<evidence type="ECO:0000256" key="8">
    <source>
        <dbReference type="ARBA" id="ARBA00023125"/>
    </source>
</evidence>
<keyword evidence="9" id="KW-0804">Transcription</keyword>
<sequence>MGAPKQKWLAEEEEALRAGVEKHGAGKWRTIQKDPEFSHCLASRSNIDLKDKWRNLSVSASGQSSREKSRTPKVKALPAIPFSTAETSTLLVPSKNDGLTKDLHDNVEDTKLHASFIIEAISTLQEPNGADILEISKFIQEKHAVSSNFQRLLSSKLRRLAVQGRIEKVHGGYKVKDLANRTSTVKPKSLTQRTKLVQSSSSVPVVDTLEEIFASAAYRVAEAEAKSFFAAEATKEFERVAKMAEETEVMLQLAEEIHQKCSHSDVFVLEFEDED</sequence>
<evidence type="ECO:0000256" key="9">
    <source>
        <dbReference type="ARBA" id="ARBA00023163"/>
    </source>
</evidence>
<evidence type="ECO:0000256" key="10">
    <source>
        <dbReference type="ARBA" id="ARBA00023242"/>
    </source>
</evidence>
<name>A0A0K9P6A7_ZOSMR</name>
<dbReference type="InterPro" id="IPR036388">
    <property type="entry name" value="WH-like_DNA-bd_sf"/>
</dbReference>
<evidence type="ECO:0000256" key="4">
    <source>
        <dbReference type="ARBA" id="ARBA00022454"/>
    </source>
</evidence>
<dbReference type="OrthoDB" id="608866at2759"/>
<keyword evidence="16" id="KW-1185">Reference proteome</keyword>
<proteinExistence type="predicted"/>
<evidence type="ECO:0000313" key="16">
    <source>
        <dbReference type="Proteomes" id="UP000036987"/>
    </source>
</evidence>
<keyword evidence="8" id="KW-0238">DNA-binding</keyword>
<comment type="function">
    <text evidence="11">Binds preferentially double-stranded telomeric repeats, but may also bind to the single telomeric strand.</text>
</comment>
<dbReference type="InterPro" id="IPR017930">
    <property type="entry name" value="Myb_dom"/>
</dbReference>
<dbReference type="EMBL" id="LFYR01001213">
    <property type="protein sequence ID" value="KMZ63715.1"/>
    <property type="molecule type" value="Genomic_DNA"/>
</dbReference>
<protein>
    <submittedName>
        <fullName evidence="15">Histone H1-like protein</fullName>
    </submittedName>
</protein>
<dbReference type="STRING" id="29655.A0A0K9P6A7"/>
<comment type="subcellular location">
    <subcellularLocation>
        <location evidence="1">Chromosome</location>
        <location evidence="1">Telomere</location>
    </subcellularLocation>
    <subcellularLocation>
        <location evidence="2">Nucleus</location>
        <location evidence="2">Nucleolus</location>
    </subcellularLocation>
</comment>
<dbReference type="Pfam" id="PF00249">
    <property type="entry name" value="Myb_DNA-binding"/>
    <property type="match status" value="1"/>
</dbReference>
<evidence type="ECO:0000256" key="5">
    <source>
        <dbReference type="ARBA" id="ARBA00022895"/>
    </source>
</evidence>
<dbReference type="Gene3D" id="1.10.10.10">
    <property type="entry name" value="Winged helix-like DNA-binding domain superfamily/Winged helix DNA-binding domain"/>
    <property type="match status" value="1"/>
</dbReference>
<keyword evidence="4" id="KW-0158">Chromosome</keyword>
<keyword evidence="10" id="KW-0539">Nucleus</keyword>
<dbReference type="InterPro" id="IPR001005">
    <property type="entry name" value="SANT/Myb"/>
</dbReference>
<dbReference type="CDD" id="cd11660">
    <property type="entry name" value="SANT_TRF"/>
    <property type="match status" value="1"/>
</dbReference>
<evidence type="ECO:0000256" key="11">
    <source>
        <dbReference type="ARBA" id="ARBA00058078"/>
    </source>
</evidence>
<dbReference type="GO" id="GO:0006334">
    <property type="term" value="P:nucleosome assembly"/>
    <property type="evidence" value="ECO:0007669"/>
    <property type="project" value="InterPro"/>
</dbReference>
<keyword evidence="5" id="KW-0779">Telomere</keyword>
<evidence type="ECO:0000256" key="1">
    <source>
        <dbReference type="ARBA" id="ARBA00004574"/>
    </source>
</evidence>
<dbReference type="PANTHER" id="PTHR46267:SF15">
    <property type="entry name" value="WINGED HELIX-TURN-HELIX TRANSCRIPTION REPRESSOR DNA-BINDING PROTEIN-RELATED"/>
    <property type="match status" value="1"/>
</dbReference>
<dbReference type="Proteomes" id="UP000036987">
    <property type="component" value="Unassembled WGS sequence"/>
</dbReference>
<dbReference type="PANTHER" id="PTHR46267">
    <property type="entry name" value="SINGLE MYB HISTONE 4"/>
    <property type="match status" value="1"/>
</dbReference>
<feature type="domain" description="HTH myb-type" evidence="13">
    <location>
        <begin position="1"/>
        <end position="61"/>
    </location>
</feature>
<keyword evidence="6" id="KW-0805">Transcription regulation</keyword>
<dbReference type="FunFam" id="1.10.246.220:FF:000002">
    <property type="entry name" value="Telomere repeat-binding factor 1"/>
    <property type="match status" value="1"/>
</dbReference>
<reference evidence="16" key="1">
    <citation type="journal article" date="2016" name="Nature">
        <title>The genome of the seagrass Zostera marina reveals angiosperm adaptation to the sea.</title>
        <authorList>
            <person name="Olsen J.L."/>
            <person name="Rouze P."/>
            <person name="Verhelst B."/>
            <person name="Lin Y.-C."/>
            <person name="Bayer T."/>
            <person name="Collen J."/>
            <person name="Dattolo E."/>
            <person name="De Paoli E."/>
            <person name="Dittami S."/>
            <person name="Maumus F."/>
            <person name="Michel G."/>
            <person name="Kersting A."/>
            <person name="Lauritano C."/>
            <person name="Lohaus R."/>
            <person name="Toepel M."/>
            <person name="Tonon T."/>
            <person name="Vanneste K."/>
            <person name="Amirebrahimi M."/>
            <person name="Brakel J."/>
            <person name="Bostroem C."/>
            <person name="Chovatia M."/>
            <person name="Grimwood J."/>
            <person name="Jenkins J.W."/>
            <person name="Jueterbock A."/>
            <person name="Mraz A."/>
            <person name="Stam W.T."/>
            <person name="Tice H."/>
            <person name="Bornberg-Bauer E."/>
            <person name="Green P.J."/>
            <person name="Pearson G.A."/>
            <person name="Procaccini G."/>
            <person name="Duarte C.M."/>
            <person name="Schmutz J."/>
            <person name="Reusch T.B.H."/>
            <person name="Van de Peer Y."/>
        </authorList>
    </citation>
    <scope>NUCLEOTIDE SEQUENCE [LARGE SCALE GENOMIC DNA]</scope>
    <source>
        <strain evidence="16">cv. Finnish</strain>
    </source>
</reference>
<dbReference type="AlphaFoldDB" id="A0A0K9P6A7"/>
<evidence type="ECO:0000313" key="15">
    <source>
        <dbReference type="EMBL" id="KMZ63715.1"/>
    </source>
</evidence>
<dbReference type="InterPro" id="IPR036390">
    <property type="entry name" value="WH_DNA-bd_sf"/>
</dbReference>
<dbReference type="SUPFAM" id="SSF46689">
    <property type="entry name" value="Homeodomain-like"/>
    <property type="match status" value="1"/>
</dbReference>
<dbReference type="SMART" id="SM00526">
    <property type="entry name" value="H15"/>
    <property type="match status" value="1"/>
</dbReference>
<feature type="domain" description="H15" evidence="14">
    <location>
        <begin position="103"/>
        <end position="177"/>
    </location>
</feature>
<accession>A0A0K9P6A7</accession>
<evidence type="ECO:0000256" key="7">
    <source>
        <dbReference type="ARBA" id="ARBA00023054"/>
    </source>
</evidence>
<dbReference type="GO" id="GO:0000786">
    <property type="term" value="C:nucleosome"/>
    <property type="evidence" value="ECO:0007669"/>
    <property type="project" value="InterPro"/>
</dbReference>
<keyword evidence="7" id="KW-0175">Coiled coil</keyword>
<comment type="subunit">
    <text evidence="3">Forms a homodimer and heterodimers.</text>
</comment>
<feature type="domain" description="Myb-like" evidence="12">
    <location>
        <begin position="5"/>
        <end position="57"/>
    </location>
</feature>
<dbReference type="SUPFAM" id="SSF46785">
    <property type="entry name" value="Winged helix' DNA-binding domain"/>
    <property type="match status" value="1"/>
</dbReference>
<dbReference type="FunFam" id="1.10.10.60:FF:000168">
    <property type="entry name" value="Telomere repeat-binding factor 1"/>
    <property type="match status" value="1"/>
</dbReference>
<evidence type="ECO:0000259" key="12">
    <source>
        <dbReference type="PROSITE" id="PS50090"/>
    </source>
</evidence>
<dbReference type="InterPro" id="IPR044597">
    <property type="entry name" value="SMH1-6"/>
</dbReference>
<dbReference type="InterPro" id="IPR005818">
    <property type="entry name" value="Histone_H1/H5_H15"/>
</dbReference>
<organism evidence="15 16">
    <name type="scientific">Zostera marina</name>
    <name type="common">Eelgrass</name>
    <dbReference type="NCBI Taxonomy" id="29655"/>
    <lineage>
        <taxon>Eukaryota</taxon>
        <taxon>Viridiplantae</taxon>
        <taxon>Streptophyta</taxon>
        <taxon>Embryophyta</taxon>
        <taxon>Tracheophyta</taxon>
        <taxon>Spermatophyta</taxon>
        <taxon>Magnoliopsida</taxon>
        <taxon>Liliopsida</taxon>
        <taxon>Zosteraceae</taxon>
        <taxon>Zostera</taxon>
    </lineage>
</organism>
<dbReference type="InterPro" id="IPR009057">
    <property type="entry name" value="Homeodomain-like_sf"/>
</dbReference>
<dbReference type="SMART" id="SM00717">
    <property type="entry name" value="SANT"/>
    <property type="match status" value="1"/>
</dbReference>
<comment type="caution">
    <text evidence="15">The sequence shown here is derived from an EMBL/GenBank/DDBJ whole genome shotgun (WGS) entry which is preliminary data.</text>
</comment>
<dbReference type="Pfam" id="PF00538">
    <property type="entry name" value="Linker_histone"/>
    <property type="match status" value="1"/>
</dbReference>
<dbReference type="PROSITE" id="PS50090">
    <property type="entry name" value="MYB_LIKE"/>
    <property type="match status" value="1"/>
</dbReference>
<dbReference type="GO" id="GO:0000781">
    <property type="term" value="C:chromosome, telomeric region"/>
    <property type="evidence" value="ECO:0007669"/>
    <property type="project" value="UniProtKB-SubCell"/>
</dbReference>
<evidence type="ECO:0000256" key="3">
    <source>
        <dbReference type="ARBA" id="ARBA00011414"/>
    </source>
</evidence>